<proteinExistence type="inferred from homology"/>
<feature type="transmembrane region" description="Helical" evidence="7">
    <location>
        <begin position="7"/>
        <end position="29"/>
    </location>
</feature>
<keyword evidence="4 7" id="KW-0812">Transmembrane</keyword>
<name>A0A4R3TPI9_9FIRM</name>
<feature type="transmembrane region" description="Helical" evidence="7">
    <location>
        <begin position="77"/>
        <end position="99"/>
    </location>
</feature>
<evidence type="ECO:0000256" key="1">
    <source>
        <dbReference type="ARBA" id="ARBA00004651"/>
    </source>
</evidence>
<dbReference type="Pfam" id="PF02417">
    <property type="entry name" value="Chromate_transp"/>
    <property type="match status" value="1"/>
</dbReference>
<dbReference type="InterPro" id="IPR052518">
    <property type="entry name" value="CHR_Transporter"/>
</dbReference>
<evidence type="ECO:0000256" key="5">
    <source>
        <dbReference type="ARBA" id="ARBA00022989"/>
    </source>
</evidence>
<evidence type="ECO:0000313" key="8">
    <source>
        <dbReference type="EMBL" id="TCU63402.1"/>
    </source>
</evidence>
<keyword evidence="6 7" id="KW-0472">Membrane</keyword>
<dbReference type="PANTHER" id="PTHR43663:SF1">
    <property type="entry name" value="CHROMATE TRANSPORTER"/>
    <property type="match status" value="1"/>
</dbReference>
<dbReference type="RefSeq" id="WP_132223159.1">
    <property type="nucleotide sequence ID" value="NZ_JADPGE010000020.1"/>
</dbReference>
<protein>
    <submittedName>
        <fullName evidence="8">Chromate transporter</fullName>
    </submittedName>
</protein>
<sequence length="184" mass="20104">MKEYWELFYSFAKIGAFTFGGGYAMLPLIQREVVEKKHWATEEEIMDYYAVGQCTPGIIAVNTATFIGYYKKGIIGGIFATLGVIFPSIVIILLIASLLQNFSDLAIVQHALGGIRVAVCVLVLNAVIKLFKSGVKDFTSTLIFCLALLLAFLQLIPTIVIIITAACLGIGIQLYKAKKEVKSS</sequence>
<feature type="transmembrane region" description="Helical" evidence="7">
    <location>
        <begin position="111"/>
        <end position="131"/>
    </location>
</feature>
<dbReference type="InterPro" id="IPR003370">
    <property type="entry name" value="Chromate_transpt"/>
</dbReference>
<dbReference type="GO" id="GO:0005886">
    <property type="term" value="C:plasma membrane"/>
    <property type="evidence" value="ECO:0007669"/>
    <property type="project" value="UniProtKB-SubCell"/>
</dbReference>
<evidence type="ECO:0000256" key="6">
    <source>
        <dbReference type="ARBA" id="ARBA00023136"/>
    </source>
</evidence>
<comment type="similarity">
    <text evidence="2">Belongs to the chromate ion transporter (CHR) (TC 2.A.51) family.</text>
</comment>
<feature type="transmembrane region" description="Helical" evidence="7">
    <location>
        <begin position="49"/>
        <end position="70"/>
    </location>
</feature>
<gene>
    <name evidence="8" type="ORF">EDD61_10153</name>
</gene>
<dbReference type="Proteomes" id="UP000295773">
    <property type="component" value="Unassembled WGS sequence"/>
</dbReference>
<dbReference type="AlphaFoldDB" id="A0A4R3TPI9"/>
<accession>A0A4R3TPI9</accession>
<evidence type="ECO:0000256" key="2">
    <source>
        <dbReference type="ARBA" id="ARBA00005262"/>
    </source>
</evidence>
<evidence type="ECO:0000313" key="9">
    <source>
        <dbReference type="Proteomes" id="UP000295773"/>
    </source>
</evidence>
<evidence type="ECO:0000256" key="4">
    <source>
        <dbReference type="ARBA" id="ARBA00022692"/>
    </source>
</evidence>
<keyword evidence="3" id="KW-1003">Cell membrane</keyword>
<comment type="caution">
    <text evidence="8">The sequence shown here is derived from an EMBL/GenBank/DDBJ whole genome shotgun (WGS) entry which is preliminary data.</text>
</comment>
<organism evidence="8 9">
    <name type="scientific">Longicatena caecimuris</name>
    <dbReference type="NCBI Taxonomy" id="1796635"/>
    <lineage>
        <taxon>Bacteria</taxon>
        <taxon>Bacillati</taxon>
        <taxon>Bacillota</taxon>
        <taxon>Erysipelotrichia</taxon>
        <taxon>Erysipelotrichales</taxon>
        <taxon>Erysipelotrichaceae</taxon>
        <taxon>Longicatena</taxon>
    </lineage>
</organism>
<dbReference type="GO" id="GO:0015109">
    <property type="term" value="F:chromate transmembrane transporter activity"/>
    <property type="evidence" value="ECO:0007669"/>
    <property type="project" value="InterPro"/>
</dbReference>
<keyword evidence="5 7" id="KW-1133">Transmembrane helix</keyword>
<dbReference type="PANTHER" id="PTHR43663">
    <property type="entry name" value="CHROMATE TRANSPORT PROTEIN-RELATED"/>
    <property type="match status" value="1"/>
</dbReference>
<evidence type="ECO:0000256" key="3">
    <source>
        <dbReference type="ARBA" id="ARBA00022475"/>
    </source>
</evidence>
<feature type="transmembrane region" description="Helical" evidence="7">
    <location>
        <begin position="143"/>
        <end position="175"/>
    </location>
</feature>
<keyword evidence="9" id="KW-1185">Reference proteome</keyword>
<reference evidence="8 9" key="1">
    <citation type="submission" date="2019-03" db="EMBL/GenBank/DDBJ databases">
        <title>Genomic Encyclopedia of Type Strains, Phase IV (KMG-IV): sequencing the most valuable type-strain genomes for metagenomic binning, comparative biology and taxonomic classification.</title>
        <authorList>
            <person name="Goeker M."/>
        </authorList>
    </citation>
    <scope>NUCLEOTIDE SEQUENCE [LARGE SCALE GENOMIC DNA]</scope>
    <source>
        <strain evidence="8 9">DSM 29481</strain>
    </source>
</reference>
<dbReference type="EMBL" id="SMBP01000001">
    <property type="protein sequence ID" value="TCU63402.1"/>
    <property type="molecule type" value="Genomic_DNA"/>
</dbReference>
<comment type="subcellular location">
    <subcellularLocation>
        <location evidence="1">Cell membrane</location>
        <topology evidence="1">Multi-pass membrane protein</topology>
    </subcellularLocation>
</comment>
<evidence type="ECO:0000256" key="7">
    <source>
        <dbReference type="SAM" id="Phobius"/>
    </source>
</evidence>